<feature type="region of interest" description="Disordered" evidence="1">
    <location>
        <begin position="385"/>
        <end position="407"/>
    </location>
</feature>
<dbReference type="KEGG" id="mox:DAMO_1302"/>
<dbReference type="EMBL" id="FP565575">
    <property type="protein sequence ID" value="CBE68362.1"/>
    <property type="molecule type" value="Genomic_DNA"/>
</dbReference>
<dbReference type="eggNOG" id="ENOG5033F1H">
    <property type="taxonomic scope" value="Bacteria"/>
</dbReference>
<dbReference type="HOGENOM" id="CLU_675578_0_0_0"/>
<accession>D5MF33</accession>
<reference evidence="2 3" key="1">
    <citation type="journal article" date="2010" name="Nature">
        <title>Nitrite-driven anaerobic methane oxidation by oxygenic bacteria.</title>
        <authorList>
            <person name="Ettwig K.F."/>
            <person name="Butler M.K."/>
            <person name="Le Paslier D."/>
            <person name="Pelletier E."/>
            <person name="Mangenot S."/>
            <person name="Kuypers M.M.M."/>
            <person name="Schreiber F."/>
            <person name="Dutilh B.E."/>
            <person name="Zedelius J."/>
            <person name="de Beer D."/>
            <person name="Gloerich J."/>
            <person name="Wessels H.J.C.T."/>
            <person name="van Allen T."/>
            <person name="Luesken F."/>
            <person name="Wu M."/>
            <person name="van de Pas-Schoonen K.T."/>
            <person name="Op den Camp H.J.M."/>
            <person name="Janssen-Megens E.M."/>
            <person name="Francoijs K-J."/>
            <person name="Stunnenberg H."/>
            <person name="Weissenbach J."/>
            <person name="Jetten M.S.M."/>
            <person name="Strous M."/>
        </authorList>
    </citation>
    <scope>NUCLEOTIDE SEQUENCE [LARGE SCALE GENOMIC DNA]</scope>
</reference>
<dbReference type="AlphaFoldDB" id="D5MF33"/>
<gene>
    <name evidence="2" type="ORF">DAMO_1302</name>
</gene>
<protein>
    <submittedName>
        <fullName evidence="2">Uncharacterized protein</fullName>
    </submittedName>
</protein>
<proteinExistence type="predicted"/>
<organism evidence="2 3">
    <name type="scientific">Methylomirabilis oxygeniifera</name>
    <dbReference type="NCBI Taxonomy" id="671143"/>
    <lineage>
        <taxon>Bacteria</taxon>
        <taxon>Candidatus Methylomirabilota</taxon>
        <taxon>Candidatus Methylomirabilia</taxon>
        <taxon>Candidatus Methylomirabilales</taxon>
        <taxon>Candidatus Methylomirabilaceae</taxon>
        <taxon>Candidatus Methylomirabilis</taxon>
    </lineage>
</organism>
<name>D5MF33_METO1</name>
<evidence type="ECO:0000256" key="1">
    <source>
        <dbReference type="SAM" id="MobiDB-lite"/>
    </source>
</evidence>
<sequence>MRVSRLLYRLPIVFLCFDAGCASLDQPSRDLLRLSLPDQAQRYDKFKDNKELVERFLACSGETYQPSGAQPPDLSASAFGAEPERAAHRAAALVSNALDLTLHEARQELRAQIRTQIKDLVDVNEHTIPHGALAVKLKERLKHVSIGVGAQRVALHRYAKLLAATPQLVEYLHARIQDDEDRIAQTGTRFERLLVAYNKAYFGEIAFKEASGAVGAEASHIRIKKIVRSVSDGFVDRNGARLAFPGLPLDELKSTQGLRVHVGSADSRRVASDLTRIFVEALFDAAFQVPAIDGATALKITGFGFPRFDAENPPIPVDDFAKLTTDGLRTEAAITSHIGELVRGGGGLGINNETLASMIETAAGVIARKLTEHELFCYYRATSGTAHAGSSDTHDSVQRVAEDLDYQ</sequence>
<dbReference type="STRING" id="671143.DAMO_1302"/>
<feature type="compositionally biased region" description="Basic and acidic residues" evidence="1">
    <location>
        <begin position="392"/>
        <end position="407"/>
    </location>
</feature>
<dbReference type="Proteomes" id="UP000006898">
    <property type="component" value="Chromosome"/>
</dbReference>
<evidence type="ECO:0000313" key="3">
    <source>
        <dbReference type="Proteomes" id="UP000006898"/>
    </source>
</evidence>
<evidence type="ECO:0000313" key="2">
    <source>
        <dbReference type="EMBL" id="CBE68362.1"/>
    </source>
</evidence>